<evidence type="ECO:0008006" key="3">
    <source>
        <dbReference type="Google" id="ProtNLM"/>
    </source>
</evidence>
<sequence length="207" mass="21845">MLVSLDTPYVDTCAADLSLALGGPERPALHVRDLTLPGDVRLRLRLLGASHQVVLAVPAAGADTTAPGWPGGADGLVETVACLPGRPPHLPGDLHDEAGGYRFTATVLRPAEGELHTRIAALRADLADDPYALVGVFPGDPDAVTALAVRPDAPDGTVGWRTWHAYPQTNELVLTETVVTLPRTPQPVLRAPQPVLRAPQSRKKEAP</sequence>
<dbReference type="Pfam" id="PF10936">
    <property type="entry name" value="DUF2617"/>
    <property type="match status" value="1"/>
</dbReference>
<keyword evidence="2" id="KW-1185">Reference proteome</keyword>
<dbReference type="AlphaFoldDB" id="A0A246RT52"/>
<dbReference type="EMBL" id="MZMV01000002">
    <property type="protein sequence ID" value="OWV12852.1"/>
    <property type="molecule type" value="Genomic_DNA"/>
</dbReference>
<organism evidence="1 2">
    <name type="scientific">Micromonospora wenchangensis</name>
    <dbReference type="NCBI Taxonomy" id="1185415"/>
    <lineage>
        <taxon>Bacteria</taxon>
        <taxon>Bacillati</taxon>
        <taxon>Actinomycetota</taxon>
        <taxon>Actinomycetes</taxon>
        <taxon>Micromonosporales</taxon>
        <taxon>Micromonosporaceae</taxon>
        <taxon>Micromonospora</taxon>
    </lineage>
</organism>
<dbReference type="OrthoDB" id="4462506at2"/>
<protein>
    <recommendedName>
        <fullName evidence="3">DUF2617 domain-containing protein</fullName>
    </recommendedName>
</protein>
<evidence type="ECO:0000313" key="1">
    <source>
        <dbReference type="EMBL" id="OWV12852.1"/>
    </source>
</evidence>
<gene>
    <name evidence="1" type="ORF">B5D80_01450</name>
</gene>
<comment type="caution">
    <text evidence="1">The sequence shown here is derived from an EMBL/GenBank/DDBJ whole genome shotgun (WGS) entry which is preliminary data.</text>
</comment>
<reference evidence="1 2" key="1">
    <citation type="submission" date="2017-03" db="EMBL/GenBank/DDBJ databases">
        <title>Whole genome sequence of Micromonospora wenchangensis, isolated from mangrove soil.</title>
        <authorList>
            <person name="Yang H."/>
        </authorList>
    </citation>
    <scope>NUCLEOTIDE SEQUENCE [LARGE SCALE GENOMIC DNA]</scope>
    <source>
        <strain evidence="1 2">CCTCC AA 2012002</strain>
    </source>
</reference>
<evidence type="ECO:0000313" key="2">
    <source>
        <dbReference type="Proteomes" id="UP000197174"/>
    </source>
</evidence>
<dbReference type="InterPro" id="IPR024486">
    <property type="entry name" value="DUF2617"/>
</dbReference>
<dbReference type="Proteomes" id="UP000197174">
    <property type="component" value="Unassembled WGS sequence"/>
</dbReference>
<name>A0A246RT52_9ACTN</name>
<dbReference type="RefSeq" id="WP_088641915.1">
    <property type="nucleotide sequence ID" value="NZ_MZMV01000002.1"/>
</dbReference>
<accession>A0A246RT52</accession>
<proteinExistence type="predicted"/>